<evidence type="ECO:0000313" key="2">
    <source>
        <dbReference type="EMBL" id="CAL4165657.1"/>
    </source>
</evidence>
<proteinExistence type="predicted"/>
<dbReference type="EMBL" id="CAXKWB010047611">
    <property type="protein sequence ID" value="CAL4165657.1"/>
    <property type="molecule type" value="Genomic_DNA"/>
</dbReference>
<feature type="compositionally biased region" description="Basic and acidic residues" evidence="1">
    <location>
        <begin position="143"/>
        <end position="153"/>
    </location>
</feature>
<feature type="compositionally biased region" description="Basic and acidic residues" evidence="1">
    <location>
        <begin position="1"/>
        <end position="12"/>
    </location>
</feature>
<feature type="compositionally biased region" description="Polar residues" evidence="1">
    <location>
        <begin position="29"/>
        <end position="44"/>
    </location>
</feature>
<feature type="non-terminal residue" evidence="2">
    <location>
        <position position="1"/>
    </location>
</feature>
<feature type="compositionally biased region" description="Low complexity" evidence="1">
    <location>
        <begin position="154"/>
        <end position="165"/>
    </location>
</feature>
<name>A0AAV2S9W9_MEGNR</name>
<feature type="region of interest" description="Disordered" evidence="1">
    <location>
        <begin position="1"/>
        <end position="44"/>
    </location>
</feature>
<feature type="region of interest" description="Disordered" evidence="1">
    <location>
        <begin position="143"/>
        <end position="169"/>
    </location>
</feature>
<feature type="region of interest" description="Disordered" evidence="1">
    <location>
        <begin position="196"/>
        <end position="218"/>
    </location>
</feature>
<organism evidence="2 3">
    <name type="scientific">Meganyctiphanes norvegica</name>
    <name type="common">Northern krill</name>
    <name type="synonym">Thysanopoda norvegica</name>
    <dbReference type="NCBI Taxonomy" id="48144"/>
    <lineage>
        <taxon>Eukaryota</taxon>
        <taxon>Metazoa</taxon>
        <taxon>Ecdysozoa</taxon>
        <taxon>Arthropoda</taxon>
        <taxon>Crustacea</taxon>
        <taxon>Multicrustacea</taxon>
        <taxon>Malacostraca</taxon>
        <taxon>Eumalacostraca</taxon>
        <taxon>Eucarida</taxon>
        <taxon>Euphausiacea</taxon>
        <taxon>Euphausiidae</taxon>
        <taxon>Meganyctiphanes</taxon>
    </lineage>
</organism>
<reference evidence="2 3" key="1">
    <citation type="submission" date="2024-05" db="EMBL/GenBank/DDBJ databases">
        <authorList>
            <person name="Wallberg A."/>
        </authorList>
    </citation>
    <scope>NUCLEOTIDE SEQUENCE [LARGE SCALE GENOMIC DNA]</scope>
</reference>
<feature type="non-terminal residue" evidence="2">
    <location>
        <position position="218"/>
    </location>
</feature>
<evidence type="ECO:0000313" key="3">
    <source>
        <dbReference type="Proteomes" id="UP001497623"/>
    </source>
</evidence>
<dbReference type="Proteomes" id="UP001497623">
    <property type="component" value="Unassembled WGS sequence"/>
</dbReference>
<keyword evidence="3" id="KW-1185">Reference proteome</keyword>
<comment type="caution">
    <text evidence="2">The sequence shown here is derived from an EMBL/GenBank/DDBJ whole genome shotgun (WGS) entry which is preliminary data.</text>
</comment>
<protein>
    <submittedName>
        <fullName evidence="2">Uncharacterized protein</fullName>
    </submittedName>
</protein>
<accession>A0AAV2S9W9</accession>
<feature type="compositionally biased region" description="Polar residues" evidence="1">
    <location>
        <begin position="196"/>
        <end position="212"/>
    </location>
</feature>
<sequence length="218" mass="24552">PTDLVKSSDETQYKNSQDDIPESHETDDSSIFTPSSSRPNSKNSAYIYNCINDLSSEGYTPVPPESEQRSEQSESNLYSPPCGCIQQMLTGKWPIDKSCRWHDSQINLYALASLQELPFPKAAINICTLRWDDDPSGLHATCHVRDSSSDEHTSLSQNSRQSSSSHLRRNESLISHTSADMSIPIEFNELEFQDNSSFSSMPRNIHRQSYSTLPRDLS</sequence>
<gene>
    <name evidence="2" type="ORF">MNOR_LOCUS33289</name>
</gene>
<evidence type="ECO:0000256" key="1">
    <source>
        <dbReference type="SAM" id="MobiDB-lite"/>
    </source>
</evidence>
<feature type="region of interest" description="Disordered" evidence="1">
    <location>
        <begin position="57"/>
        <end position="77"/>
    </location>
</feature>
<dbReference type="AlphaFoldDB" id="A0AAV2S9W9"/>